<feature type="transmembrane region" description="Helical" evidence="2">
    <location>
        <begin position="6"/>
        <end position="24"/>
    </location>
</feature>
<protein>
    <submittedName>
        <fullName evidence="3">Uncharacterized protein</fullName>
    </submittedName>
</protein>
<feature type="region of interest" description="Disordered" evidence="1">
    <location>
        <begin position="134"/>
        <end position="161"/>
    </location>
</feature>
<feature type="compositionally biased region" description="Basic and acidic residues" evidence="1">
    <location>
        <begin position="216"/>
        <end position="228"/>
    </location>
</feature>
<keyword evidence="2" id="KW-1133">Transmembrane helix</keyword>
<reference evidence="3 4" key="1">
    <citation type="journal article" date="2013" name="PLoS ONE">
        <title>Predicting the Proteins of Angomonas deanei, Strigomonas culicis and Their Respective Endosymbionts Reveals New Aspects of the Trypanosomatidae Family.</title>
        <authorList>
            <person name="Motta M.C."/>
            <person name="Martins A.C."/>
            <person name="de Souza S.S."/>
            <person name="Catta-Preta C.M."/>
            <person name="Silva R."/>
            <person name="Klein C.C."/>
            <person name="de Almeida L.G."/>
            <person name="de Lima Cunha O."/>
            <person name="Ciapina L.P."/>
            <person name="Brocchi M."/>
            <person name="Colabardini A.C."/>
            <person name="de Araujo Lima B."/>
            <person name="Machado C.R."/>
            <person name="de Almeida Soares C.M."/>
            <person name="Probst C.M."/>
            <person name="de Menezes C.B."/>
            <person name="Thompson C.E."/>
            <person name="Bartholomeu D.C."/>
            <person name="Gradia D.F."/>
            <person name="Pavoni D.P."/>
            <person name="Grisard E.C."/>
            <person name="Fantinatti-Garboggini F."/>
            <person name="Marchini F.K."/>
            <person name="Rodrigues-Luiz G.F."/>
            <person name="Wagner G."/>
            <person name="Goldman G.H."/>
            <person name="Fietto J.L."/>
            <person name="Elias M.C."/>
            <person name="Goldman M.H."/>
            <person name="Sagot M.F."/>
            <person name="Pereira M."/>
            <person name="Stoco P.H."/>
            <person name="de Mendonca-Neto R.P."/>
            <person name="Teixeira S.M."/>
            <person name="Maciel T.E."/>
            <person name="de Oliveira Mendes T.A."/>
            <person name="Urmenyi T.P."/>
            <person name="de Souza W."/>
            <person name="Schenkman S."/>
            <person name="de Vasconcelos A.T."/>
        </authorList>
    </citation>
    <scope>NUCLEOTIDE SEQUENCE [LARGE SCALE GENOMIC DNA]</scope>
</reference>
<organism evidence="3 4">
    <name type="scientific">Strigomonas culicis</name>
    <dbReference type="NCBI Taxonomy" id="28005"/>
    <lineage>
        <taxon>Eukaryota</taxon>
        <taxon>Discoba</taxon>
        <taxon>Euglenozoa</taxon>
        <taxon>Kinetoplastea</taxon>
        <taxon>Metakinetoplastina</taxon>
        <taxon>Trypanosomatida</taxon>
        <taxon>Trypanosomatidae</taxon>
        <taxon>Strigomonadinae</taxon>
        <taxon>Strigomonas</taxon>
    </lineage>
</organism>
<feature type="region of interest" description="Disordered" evidence="1">
    <location>
        <begin position="205"/>
        <end position="228"/>
    </location>
</feature>
<evidence type="ECO:0000313" key="4">
    <source>
        <dbReference type="Proteomes" id="UP000015354"/>
    </source>
</evidence>
<gene>
    <name evidence="3" type="ORF">STCU_05203</name>
</gene>
<evidence type="ECO:0000313" key="3">
    <source>
        <dbReference type="EMBL" id="EPY28295.1"/>
    </source>
</evidence>
<name>S9VXD7_9TRYP</name>
<feature type="region of interest" description="Disordered" evidence="1">
    <location>
        <begin position="69"/>
        <end position="115"/>
    </location>
</feature>
<accession>S9VXD7</accession>
<keyword evidence="2" id="KW-0472">Membrane</keyword>
<dbReference type="Proteomes" id="UP000015354">
    <property type="component" value="Unassembled WGS sequence"/>
</dbReference>
<comment type="caution">
    <text evidence="3">The sequence shown here is derived from an EMBL/GenBank/DDBJ whole genome shotgun (WGS) entry which is preliminary data.</text>
</comment>
<dbReference type="AlphaFoldDB" id="S9VXD7"/>
<feature type="compositionally biased region" description="Basic and acidic residues" evidence="1">
    <location>
        <begin position="136"/>
        <end position="145"/>
    </location>
</feature>
<evidence type="ECO:0000256" key="1">
    <source>
        <dbReference type="SAM" id="MobiDB-lite"/>
    </source>
</evidence>
<proteinExistence type="predicted"/>
<dbReference type="EMBL" id="ATMH01005203">
    <property type="protein sequence ID" value="EPY28295.1"/>
    <property type="molecule type" value="Genomic_DNA"/>
</dbReference>
<keyword evidence="2" id="KW-0812">Transmembrane</keyword>
<sequence length="228" mass="24940">MKNANISYIFLLMTSSFGILFIFFKKKKSLLPKKTHHGQLGSDCEGVRGDSCEAGHQGMLRVPAESLRGRRHAPRGPLAPRPCLLRDGRGDHRRERAGALPAERSRARPAVRQRGRQQLRLAQVARYPSLCAARQHQGEDRERVQDQGAVPEGGGAQPGGRHVAALHGQLVRQRVEGQLARAQGGRAALRRAALLHAGGVPQVPPRICGGGRHHSQREDDRRHVQAAG</sequence>
<evidence type="ECO:0000256" key="2">
    <source>
        <dbReference type="SAM" id="Phobius"/>
    </source>
</evidence>
<keyword evidence="4" id="KW-1185">Reference proteome</keyword>
<feature type="compositionally biased region" description="Basic and acidic residues" evidence="1">
    <location>
        <begin position="84"/>
        <end position="97"/>
    </location>
</feature>